<accession>A0A9D1CVH2</accession>
<feature type="signal peptide" evidence="1">
    <location>
        <begin position="1"/>
        <end position="24"/>
    </location>
</feature>
<dbReference type="EMBL" id="DVFW01000042">
    <property type="protein sequence ID" value="HIQ81214.1"/>
    <property type="molecule type" value="Genomic_DNA"/>
</dbReference>
<organism evidence="2 3">
    <name type="scientific">Candidatus Scatavimonas merdigallinarum</name>
    <dbReference type="NCBI Taxonomy" id="2840914"/>
    <lineage>
        <taxon>Bacteria</taxon>
        <taxon>Bacillati</taxon>
        <taxon>Bacillota</taxon>
        <taxon>Clostridia</taxon>
        <taxon>Eubacteriales</taxon>
        <taxon>Oscillospiraceae</taxon>
        <taxon>Oscillospiraceae incertae sedis</taxon>
        <taxon>Candidatus Scatavimonas</taxon>
    </lineage>
</organism>
<protein>
    <recommendedName>
        <fullName evidence="4">Peptidyl-prolyl cis-trans isomerase</fullName>
    </recommendedName>
</protein>
<evidence type="ECO:0000313" key="2">
    <source>
        <dbReference type="EMBL" id="HIQ81214.1"/>
    </source>
</evidence>
<gene>
    <name evidence="2" type="ORF">IAD32_08045</name>
</gene>
<feature type="chain" id="PRO_5038920098" description="Peptidyl-prolyl cis-trans isomerase" evidence="1">
    <location>
        <begin position="25"/>
        <end position="377"/>
    </location>
</feature>
<dbReference type="Proteomes" id="UP000886787">
    <property type="component" value="Unassembled WGS sequence"/>
</dbReference>
<reference evidence="2" key="1">
    <citation type="submission" date="2020-10" db="EMBL/GenBank/DDBJ databases">
        <authorList>
            <person name="Gilroy R."/>
        </authorList>
    </citation>
    <scope>NUCLEOTIDE SEQUENCE</scope>
    <source>
        <strain evidence="2">ChiSjej1B19-3389</strain>
    </source>
</reference>
<dbReference type="PROSITE" id="PS51257">
    <property type="entry name" value="PROKAR_LIPOPROTEIN"/>
    <property type="match status" value="1"/>
</dbReference>
<evidence type="ECO:0000313" key="3">
    <source>
        <dbReference type="Proteomes" id="UP000886787"/>
    </source>
</evidence>
<proteinExistence type="predicted"/>
<reference evidence="2" key="2">
    <citation type="journal article" date="2021" name="PeerJ">
        <title>Extensive microbial diversity within the chicken gut microbiome revealed by metagenomics and culture.</title>
        <authorList>
            <person name="Gilroy R."/>
            <person name="Ravi A."/>
            <person name="Getino M."/>
            <person name="Pursley I."/>
            <person name="Horton D.L."/>
            <person name="Alikhan N.F."/>
            <person name="Baker D."/>
            <person name="Gharbi K."/>
            <person name="Hall N."/>
            <person name="Watson M."/>
            <person name="Adriaenssens E.M."/>
            <person name="Foster-Nyarko E."/>
            <person name="Jarju S."/>
            <person name="Secka A."/>
            <person name="Antonio M."/>
            <person name="Oren A."/>
            <person name="Chaudhuri R.R."/>
            <person name="La Ragione R."/>
            <person name="Hildebrand F."/>
            <person name="Pallen M.J."/>
        </authorList>
    </citation>
    <scope>NUCLEOTIDE SEQUENCE</scope>
    <source>
        <strain evidence="2">ChiSjej1B19-3389</strain>
    </source>
</reference>
<name>A0A9D1CVH2_9FIRM</name>
<evidence type="ECO:0008006" key="4">
    <source>
        <dbReference type="Google" id="ProtNLM"/>
    </source>
</evidence>
<comment type="caution">
    <text evidence="2">The sequence shown here is derived from an EMBL/GenBank/DDBJ whole genome shotgun (WGS) entry which is preliminary data.</text>
</comment>
<dbReference type="AlphaFoldDB" id="A0A9D1CVH2"/>
<sequence length="377" mass="41566">MKTTKKLLALALAMGMLTISASCADQSWSYKDDINTLSIGTYIYYMSGAYGYASNQVSSAQTESATQSGTEAATEAVDVLTQEIEDPNGDKVNAQDYILQEAENACKNLLNTEKLFAQKGLTLSETELTAAESNADQAWSYYGQTYEKLGISKDSFYRAEYLFAAKYNALFDAIYGIGGEKAVSDDEIKAYFIENYTNYAYLPMNLYTTTDSESDDASSTDSTSVAFSEEEVKQATDDFNAYAQQINNGSKTYDEIAQAYTTAAGLEEDPSVTNTEILEDSSLGDELKEALEGLDANQATVIQVGEDSTAVLYLVYKGDINKEAENVFEESQRSSVLYSMKFEEYQKDMDAQAKAYECEKNDAAINSYQPTMFKDVL</sequence>
<keyword evidence="1" id="KW-0732">Signal</keyword>
<evidence type="ECO:0000256" key="1">
    <source>
        <dbReference type="SAM" id="SignalP"/>
    </source>
</evidence>